<evidence type="ECO:0000313" key="3">
    <source>
        <dbReference type="Proteomes" id="UP000309747"/>
    </source>
</evidence>
<sequence length="417" mass="44373">MTDPAISYGPLLFNDPRMGMRVRPAQSGDMATRAAMRILDDMLARPGNRAIAAPAIGLPLRYLALRRGAELLHVLGPQLSAASGFHLNRAETTPATGPMRRHAWRAAKVTLTGTQPSGLPVSEDLDGALAISVQQAMELLDSGAPFDWITPFHRSWADSASPVIRARSEGLNRALHLAPWRGDAEVAGPLVALDPQRVQVLDDAGAPVAVLDAANPSRPLCALGRRCLGILSATSALQNVMVLTPGLTPLAVALLSILPDLTLHHGPGWPLRAMTALQLASGCRVASLSDPTADETAPRMDAILLEGDADWLHGAEAPALMRGHARRLTGGAAVLLVCYPGPAPKVEDLLQSIFPALYALDDPQAGTIYVAARARLDLPAACSRAMRRAGEWRQPELLRQATEGWQLIVKSGERRAP</sequence>
<evidence type="ECO:0000313" key="2">
    <source>
        <dbReference type="EMBL" id="TJZ93807.1"/>
    </source>
</evidence>
<comment type="caution">
    <text evidence="2">The sequence shown here is derived from an EMBL/GenBank/DDBJ whole genome shotgun (WGS) entry which is preliminary data.</text>
</comment>
<name>A0A4U0RF65_9RHOB</name>
<protein>
    <submittedName>
        <fullName evidence="2">Uncharacterized protein</fullName>
    </submittedName>
</protein>
<accession>A0A4U0RF65</accession>
<keyword evidence="3" id="KW-1185">Reference proteome</keyword>
<evidence type="ECO:0000256" key="1">
    <source>
        <dbReference type="ARBA" id="ARBA00010759"/>
    </source>
</evidence>
<dbReference type="OrthoDB" id="7767604at2"/>
<dbReference type="SUPFAM" id="SSF56420">
    <property type="entry name" value="Peptide deformylase"/>
    <property type="match status" value="1"/>
</dbReference>
<dbReference type="InterPro" id="IPR036821">
    <property type="entry name" value="Peptide_deformylase_sf"/>
</dbReference>
<proteinExistence type="inferred from homology"/>
<comment type="similarity">
    <text evidence="1">Belongs to the polypeptide deformylase family.</text>
</comment>
<dbReference type="Pfam" id="PF01327">
    <property type="entry name" value="Pep_deformylase"/>
    <property type="match status" value="1"/>
</dbReference>
<dbReference type="RefSeq" id="WP_136883947.1">
    <property type="nucleotide sequence ID" value="NZ_SUNI01000001.1"/>
</dbReference>
<gene>
    <name evidence="2" type="ORF">FA743_00590</name>
</gene>
<dbReference type="Gene3D" id="3.90.45.10">
    <property type="entry name" value="Peptide deformylase"/>
    <property type="match status" value="1"/>
</dbReference>
<dbReference type="GO" id="GO:0042586">
    <property type="term" value="F:peptide deformylase activity"/>
    <property type="evidence" value="ECO:0007669"/>
    <property type="project" value="InterPro"/>
</dbReference>
<dbReference type="Proteomes" id="UP000309747">
    <property type="component" value="Unassembled WGS sequence"/>
</dbReference>
<dbReference type="InterPro" id="IPR023635">
    <property type="entry name" value="Peptide_deformylase"/>
</dbReference>
<dbReference type="EMBL" id="SUNI01000001">
    <property type="protein sequence ID" value="TJZ93807.1"/>
    <property type="molecule type" value="Genomic_DNA"/>
</dbReference>
<organism evidence="2 3">
    <name type="scientific">Paracoccus gahaiensis</name>
    <dbReference type="NCBI Taxonomy" id="1706839"/>
    <lineage>
        <taxon>Bacteria</taxon>
        <taxon>Pseudomonadati</taxon>
        <taxon>Pseudomonadota</taxon>
        <taxon>Alphaproteobacteria</taxon>
        <taxon>Rhodobacterales</taxon>
        <taxon>Paracoccaceae</taxon>
        <taxon>Paracoccus</taxon>
    </lineage>
</organism>
<reference evidence="2 3" key="1">
    <citation type="submission" date="2019-04" db="EMBL/GenBank/DDBJ databases">
        <authorList>
            <person name="Li J."/>
        </authorList>
    </citation>
    <scope>NUCLEOTIDE SEQUENCE [LARGE SCALE GENOMIC DNA]</scope>
    <source>
        <strain evidence="2 3">KCTC 42687</strain>
    </source>
</reference>
<dbReference type="AlphaFoldDB" id="A0A4U0RF65"/>